<dbReference type="InParanoid" id="A0A7M7QJK9"/>
<keyword evidence="5 7" id="KW-0378">Hydrolase</keyword>
<dbReference type="EC" id="3.4.16.-" evidence="7"/>
<dbReference type="GeneID" id="116417775"/>
<keyword evidence="3 7" id="KW-0645">Protease</keyword>
<comment type="similarity">
    <text evidence="1 7">Belongs to the peptidase S10 family.</text>
</comment>
<name>A0A7M7QJK9_NASVI</name>
<dbReference type="KEGG" id="nvi:116417775"/>
<dbReference type="InterPro" id="IPR001563">
    <property type="entry name" value="Peptidase_S10"/>
</dbReference>
<keyword evidence="2 7" id="KW-0121">Carboxypeptidase</keyword>
<keyword evidence="4" id="KW-0732">Signal</keyword>
<dbReference type="PROSITE" id="PS00131">
    <property type="entry name" value="CARBOXYPEPT_SER_SER"/>
    <property type="match status" value="1"/>
</dbReference>
<dbReference type="InterPro" id="IPR029058">
    <property type="entry name" value="AB_hydrolase_fold"/>
</dbReference>
<evidence type="ECO:0000256" key="2">
    <source>
        <dbReference type="ARBA" id="ARBA00022645"/>
    </source>
</evidence>
<dbReference type="GO" id="GO:0006508">
    <property type="term" value="P:proteolysis"/>
    <property type="evidence" value="ECO:0007669"/>
    <property type="project" value="UniProtKB-KW"/>
</dbReference>
<evidence type="ECO:0000313" key="9">
    <source>
        <dbReference type="Proteomes" id="UP000002358"/>
    </source>
</evidence>
<evidence type="ECO:0000256" key="3">
    <source>
        <dbReference type="ARBA" id="ARBA00022670"/>
    </source>
</evidence>
<proteinExistence type="inferred from homology"/>
<dbReference type="SMR" id="A0A7M7QJK9"/>
<dbReference type="EnsemblMetazoa" id="XM_031932796">
    <property type="protein sequence ID" value="XP_031788656"/>
    <property type="gene ID" value="LOC116417775"/>
</dbReference>
<dbReference type="OrthoDB" id="443318at2759"/>
<evidence type="ECO:0000256" key="7">
    <source>
        <dbReference type="RuleBase" id="RU361156"/>
    </source>
</evidence>
<dbReference type="Proteomes" id="UP000002358">
    <property type="component" value="Chromosome 5"/>
</dbReference>
<dbReference type="Gene3D" id="3.40.50.1820">
    <property type="entry name" value="alpha/beta hydrolase"/>
    <property type="match status" value="1"/>
</dbReference>
<reference evidence="8" key="1">
    <citation type="submission" date="2021-01" db="UniProtKB">
        <authorList>
            <consortium name="EnsemblMetazoa"/>
        </authorList>
    </citation>
    <scope>IDENTIFICATION</scope>
</reference>
<keyword evidence="6" id="KW-0325">Glycoprotein</keyword>
<protein>
    <recommendedName>
        <fullName evidence="7">Carboxypeptidase</fullName>
        <ecNumber evidence="7">3.4.16.-</ecNumber>
    </recommendedName>
</protein>
<evidence type="ECO:0000256" key="1">
    <source>
        <dbReference type="ARBA" id="ARBA00009431"/>
    </source>
</evidence>
<accession>A0A7M7QJK9</accession>
<evidence type="ECO:0000256" key="6">
    <source>
        <dbReference type="ARBA" id="ARBA00023180"/>
    </source>
</evidence>
<keyword evidence="9" id="KW-1185">Reference proteome</keyword>
<dbReference type="PRINTS" id="PR00724">
    <property type="entry name" value="CRBOXYPTASEC"/>
</dbReference>
<dbReference type="GO" id="GO:0004185">
    <property type="term" value="F:serine-type carboxypeptidase activity"/>
    <property type="evidence" value="ECO:0007669"/>
    <property type="project" value="UniProtKB-UniRule"/>
</dbReference>
<dbReference type="PANTHER" id="PTHR11802:SF3">
    <property type="entry name" value="RETINOID-INDUCIBLE SERINE CARBOXYPEPTIDASE"/>
    <property type="match status" value="1"/>
</dbReference>
<evidence type="ECO:0000256" key="5">
    <source>
        <dbReference type="ARBA" id="ARBA00022801"/>
    </source>
</evidence>
<sequence>MTTICQILCPVARLCGISWPYVPVNRRRYAQGRDGIGPGDQEWGYTSVRPGAHMFWWLYYTTANVSSSYHEKPLIIWLQGGPSASSTGFGNFMELGPLDENLRPRNYTWVKYYNMLFIDNPVGTGFSYVDSSDLLAKSMNEIGADLLVCIKNFYEKFPEFSATPAYIVGESYGGKYTAEFAKVWYEARTEK</sequence>
<dbReference type="RefSeq" id="XP_031788656.1">
    <property type="nucleotide sequence ID" value="XM_031932796.1"/>
</dbReference>
<dbReference type="PANTHER" id="PTHR11802">
    <property type="entry name" value="SERINE PROTEASE FAMILY S10 SERINE CARBOXYPEPTIDASE"/>
    <property type="match status" value="1"/>
</dbReference>
<evidence type="ECO:0000256" key="4">
    <source>
        <dbReference type="ARBA" id="ARBA00022729"/>
    </source>
</evidence>
<dbReference type="SUPFAM" id="SSF53474">
    <property type="entry name" value="alpha/beta-Hydrolases"/>
    <property type="match status" value="1"/>
</dbReference>
<dbReference type="InterPro" id="IPR018202">
    <property type="entry name" value="Ser_caboxypep_ser_AS"/>
</dbReference>
<dbReference type="AlphaFoldDB" id="A0A7M7QJK9"/>
<evidence type="ECO:0000313" key="8">
    <source>
        <dbReference type="EnsemblMetazoa" id="XP_031788656"/>
    </source>
</evidence>
<dbReference type="Pfam" id="PF00450">
    <property type="entry name" value="Peptidase_S10"/>
    <property type="match status" value="1"/>
</dbReference>
<organism evidence="8 9">
    <name type="scientific">Nasonia vitripennis</name>
    <name type="common">Parasitic wasp</name>
    <dbReference type="NCBI Taxonomy" id="7425"/>
    <lineage>
        <taxon>Eukaryota</taxon>
        <taxon>Metazoa</taxon>
        <taxon>Ecdysozoa</taxon>
        <taxon>Arthropoda</taxon>
        <taxon>Hexapoda</taxon>
        <taxon>Insecta</taxon>
        <taxon>Pterygota</taxon>
        <taxon>Neoptera</taxon>
        <taxon>Endopterygota</taxon>
        <taxon>Hymenoptera</taxon>
        <taxon>Apocrita</taxon>
        <taxon>Proctotrupomorpha</taxon>
        <taxon>Chalcidoidea</taxon>
        <taxon>Pteromalidae</taxon>
        <taxon>Pteromalinae</taxon>
        <taxon>Nasonia</taxon>
    </lineage>
</organism>